<gene>
    <name evidence="1" type="ORF">HPB51_018539</name>
</gene>
<proteinExistence type="predicted"/>
<evidence type="ECO:0000313" key="2">
    <source>
        <dbReference type="Proteomes" id="UP000821866"/>
    </source>
</evidence>
<name>A0A9J6DJ32_RHIMP</name>
<dbReference type="EMBL" id="JABSTU010000009">
    <property type="protein sequence ID" value="KAH8021833.1"/>
    <property type="molecule type" value="Genomic_DNA"/>
</dbReference>
<reference evidence="1" key="2">
    <citation type="submission" date="2021-09" db="EMBL/GenBank/DDBJ databases">
        <authorList>
            <person name="Jia N."/>
            <person name="Wang J."/>
            <person name="Shi W."/>
            <person name="Du L."/>
            <person name="Sun Y."/>
            <person name="Zhan W."/>
            <person name="Jiang J."/>
            <person name="Wang Q."/>
            <person name="Zhang B."/>
            <person name="Ji P."/>
            <person name="Sakyi L.B."/>
            <person name="Cui X."/>
            <person name="Yuan T."/>
            <person name="Jiang B."/>
            <person name="Yang W."/>
            <person name="Lam T.T.-Y."/>
            <person name="Chang Q."/>
            <person name="Ding S."/>
            <person name="Wang X."/>
            <person name="Zhu J."/>
            <person name="Ruan X."/>
            <person name="Zhao L."/>
            <person name="Wei J."/>
            <person name="Que T."/>
            <person name="Du C."/>
            <person name="Cheng J."/>
            <person name="Dai P."/>
            <person name="Han X."/>
            <person name="Huang E."/>
            <person name="Gao Y."/>
            <person name="Liu J."/>
            <person name="Shao H."/>
            <person name="Ye R."/>
            <person name="Li L."/>
            <person name="Wei W."/>
            <person name="Wang X."/>
            <person name="Wang C."/>
            <person name="Huo Q."/>
            <person name="Li W."/>
            <person name="Guo W."/>
            <person name="Chen H."/>
            <person name="Chen S."/>
            <person name="Zhou L."/>
            <person name="Zhou L."/>
            <person name="Ni X."/>
            <person name="Tian J."/>
            <person name="Zhou Y."/>
            <person name="Sheng Y."/>
            <person name="Liu T."/>
            <person name="Pan Y."/>
            <person name="Xia L."/>
            <person name="Li J."/>
            <person name="Zhao F."/>
            <person name="Cao W."/>
        </authorList>
    </citation>
    <scope>NUCLEOTIDE SEQUENCE</scope>
    <source>
        <strain evidence="1">Rmic-2018</strain>
        <tissue evidence="1">Larvae</tissue>
    </source>
</reference>
<comment type="caution">
    <text evidence="1">The sequence shown here is derived from an EMBL/GenBank/DDBJ whole genome shotgun (WGS) entry which is preliminary data.</text>
</comment>
<dbReference type="Proteomes" id="UP000821866">
    <property type="component" value="Chromosome 7"/>
</dbReference>
<sequence>METRTPRLARLNGVAPHYINNNKMPPLCPQPPINLIRKPIGVEVNQPKTAMTTVALFSVTITASAQLHFALESAQIIARTYVISWPKKTARRRCYHPLFPVALQHREAAETSIKGYVGCERPSLGSGDEHAFDIA</sequence>
<dbReference type="AlphaFoldDB" id="A0A9J6DJ32"/>
<organism evidence="1 2">
    <name type="scientific">Rhipicephalus microplus</name>
    <name type="common">Cattle tick</name>
    <name type="synonym">Boophilus microplus</name>
    <dbReference type="NCBI Taxonomy" id="6941"/>
    <lineage>
        <taxon>Eukaryota</taxon>
        <taxon>Metazoa</taxon>
        <taxon>Ecdysozoa</taxon>
        <taxon>Arthropoda</taxon>
        <taxon>Chelicerata</taxon>
        <taxon>Arachnida</taxon>
        <taxon>Acari</taxon>
        <taxon>Parasitiformes</taxon>
        <taxon>Ixodida</taxon>
        <taxon>Ixodoidea</taxon>
        <taxon>Ixodidae</taxon>
        <taxon>Rhipicephalinae</taxon>
        <taxon>Rhipicephalus</taxon>
        <taxon>Boophilus</taxon>
    </lineage>
</organism>
<accession>A0A9J6DJ32</accession>
<keyword evidence="2" id="KW-1185">Reference proteome</keyword>
<reference evidence="1" key="1">
    <citation type="journal article" date="2020" name="Cell">
        <title>Large-Scale Comparative Analyses of Tick Genomes Elucidate Their Genetic Diversity and Vector Capacities.</title>
        <authorList>
            <consortium name="Tick Genome and Microbiome Consortium (TIGMIC)"/>
            <person name="Jia N."/>
            <person name="Wang J."/>
            <person name="Shi W."/>
            <person name="Du L."/>
            <person name="Sun Y."/>
            <person name="Zhan W."/>
            <person name="Jiang J.F."/>
            <person name="Wang Q."/>
            <person name="Zhang B."/>
            <person name="Ji P."/>
            <person name="Bell-Sakyi L."/>
            <person name="Cui X.M."/>
            <person name="Yuan T.T."/>
            <person name="Jiang B.G."/>
            <person name="Yang W.F."/>
            <person name="Lam T.T."/>
            <person name="Chang Q.C."/>
            <person name="Ding S.J."/>
            <person name="Wang X.J."/>
            <person name="Zhu J.G."/>
            <person name="Ruan X.D."/>
            <person name="Zhao L."/>
            <person name="Wei J.T."/>
            <person name="Ye R.Z."/>
            <person name="Que T.C."/>
            <person name="Du C.H."/>
            <person name="Zhou Y.H."/>
            <person name="Cheng J.X."/>
            <person name="Dai P.F."/>
            <person name="Guo W.B."/>
            <person name="Han X.H."/>
            <person name="Huang E.J."/>
            <person name="Li L.F."/>
            <person name="Wei W."/>
            <person name="Gao Y.C."/>
            <person name="Liu J.Z."/>
            <person name="Shao H.Z."/>
            <person name="Wang X."/>
            <person name="Wang C.C."/>
            <person name="Yang T.C."/>
            <person name="Huo Q.B."/>
            <person name="Li W."/>
            <person name="Chen H.Y."/>
            <person name="Chen S.E."/>
            <person name="Zhou L.G."/>
            <person name="Ni X.B."/>
            <person name="Tian J.H."/>
            <person name="Sheng Y."/>
            <person name="Liu T."/>
            <person name="Pan Y.S."/>
            <person name="Xia L.Y."/>
            <person name="Li J."/>
            <person name="Zhao F."/>
            <person name="Cao W.C."/>
        </authorList>
    </citation>
    <scope>NUCLEOTIDE SEQUENCE</scope>
    <source>
        <strain evidence="1">Rmic-2018</strain>
    </source>
</reference>
<protein>
    <submittedName>
        <fullName evidence="1">Uncharacterized protein</fullName>
    </submittedName>
</protein>
<evidence type="ECO:0000313" key="1">
    <source>
        <dbReference type="EMBL" id="KAH8021833.1"/>
    </source>
</evidence>